<proteinExistence type="predicted"/>
<organism evidence="1 2">
    <name type="scientific">Coniophora puteana (strain RWD-64-598)</name>
    <name type="common">Brown rot fungus</name>
    <dbReference type="NCBI Taxonomy" id="741705"/>
    <lineage>
        <taxon>Eukaryota</taxon>
        <taxon>Fungi</taxon>
        <taxon>Dikarya</taxon>
        <taxon>Basidiomycota</taxon>
        <taxon>Agaricomycotina</taxon>
        <taxon>Agaricomycetes</taxon>
        <taxon>Agaricomycetidae</taxon>
        <taxon>Boletales</taxon>
        <taxon>Coniophorineae</taxon>
        <taxon>Coniophoraceae</taxon>
        <taxon>Coniophora</taxon>
    </lineage>
</organism>
<dbReference type="OrthoDB" id="286814at2759"/>
<keyword evidence="2" id="KW-1185">Reference proteome</keyword>
<name>A0A5M3MBH1_CONPW</name>
<reference evidence="2" key="1">
    <citation type="journal article" date="2012" name="Science">
        <title>The Paleozoic origin of enzymatic lignin decomposition reconstructed from 31 fungal genomes.</title>
        <authorList>
            <person name="Floudas D."/>
            <person name="Binder M."/>
            <person name="Riley R."/>
            <person name="Barry K."/>
            <person name="Blanchette R.A."/>
            <person name="Henrissat B."/>
            <person name="Martinez A.T."/>
            <person name="Otillar R."/>
            <person name="Spatafora J.W."/>
            <person name="Yadav J.S."/>
            <person name="Aerts A."/>
            <person name="Benoit I."/>
            <person name="Boyd A."/>
            <person name="Carlson A."/>
            <person name="Copeland A."/>
            <person name="Coutinho P.M."/>
            <person name="de Vries R.P."/>
            <person name="Ferreira P."/>
            <person name="Findley K."/>
            <person name="Foster B."/>
            <person name="Gaskell J."/>
            <person name="Glotzer D."/>
            <person name="Gorecki P."/>
            <person name="Heitman J."/>
            <person name="Hesse C."/>
            <person name="Hori C."/>
            <person name="Igarashi K."/>
            <person name="Jurgens J.A."/>
            <person name="Kallen N."/>
            <person name="Kersten P."/>
            <person name="Kohler A."/>
            <person name="Kuees U."/>
            <person name="Kumar T.K.A."/>
            <person name="Kuo A."/>
            <person name="LaButti K."/>
            <person name="Larrondo L.F."/>
            <person name="Lindquist E."/>
            <person name="Ling A."/>
            <person name="Lombard V."/>
            <person name="Lucas S."/>
            <person name="Lundell T."/>
            <person name="Martin R."/>
            <person name="McLaughlin D.J."/>
            <person name="Morgenstern I."/>
            <person name="Morin E."/>
            <person name="Murat C."/>
            <person name="Nagy L.G."/>
            <person name="Nolan M."/>
            <person name="Ohm R.A."/>
            <person name="Patyshakuliyeva A."/>
            <person name="Rokas A."/>
            <person name="Ruiz-Duenas F.J."/>
            <person name="Sabat G."/>
            <person name="Salamov A."/>
            <person name="Samejima M."/>
            <person name="Schmutz J."/>
            <person name="Slot J.C."/>
            <person name="St John F."/>
            <person name="Stenlid J."/>
            <person name="Sun H."/>
            <person name="Sun S."/>
            <person name="Syed K."/>
            <person name="Tsang A."/>
            <person name="Wiebenga A."/>
            <person name="Young D."/>
            <person name="Pisabarro A."/>
            <person name="Eastwood D.C."/>
            <person name="Martin F."/>
            <person name="Cullen D."/>
            <person name="Grigoriev I.V."/>
            <person name="Hibbett D.S."/>
        </authorList>
    </citation>
    <scope>NUCLEOTIDE SEQUENCE [LARGE SCALE GENOMIC DNA]</scope>
    <source>
        <strain evidence="2">RWD-64-598 SS2</strain>
    </source>
</reference>
<evidence type="ECO:0000313" key="1">
    <source>
        <dbReference type="EMBL" id="EIW76160.1"/>
    </source>
</evidence>
<dbReference type="InterPro" id="IPR013922">
    <property type="entry name" value="Cyclin_PHO80-like"/>
</dbReference>
<evidence type="ECO:0000313" key="2">
    <source>
        <dbReference type="Proteomes" id="UP000053558"/>
    </source>
</evidence>
<dbReference type="CDD" id="cd20557">
    <property type="entry name" value="CYCLIN_ScPCL1-like"/>
    <property type="match status" value="1"/>
</dbReference>
<gene>
    <name evidence="1" type="ORF">CONPUDRAFT_168748</name>
</gene>
<dbReference type="PANTHER" id="PTHR15615:SF36">
    <property type="entry name" value="PHO85 CYCLIN-5"/>
    <property type="match status" value="1"/>
</dbReference>
<dbReference type="KEGG" id="cput:CONPUDRAFT_168748"/>
<dbReference type="AlphaFoldDB" id="A0A5M3MBH1"/>
<sequence>MDLTNISLRVWNERFNSSKLDAVAKFPSTAGLASVFANDLFIRHHPASNYQSIWSNDINVNPALVLKKPSEKLLDFLGPEFDSAGDNALLQSRPANLELADPRSLAVDDGDNSDLDVELPGSKQVFSPVCGSKASSMLQVLDHSEYVISDLALWASELLYEFIIDYALPLLPDRRDLDPHVVCRRAAVEIEKLLVTVHQPTQLVVHTLYYLSLAFHSDEADPASLVDLLDHQGATIALAVFIRQIFLIGAVLADKWLNDRSFSLMTWSSIAKDDQRDLQVLERVFLKVIGYHTWMRPDEYISWLQFLQEEAGFTLHEGPSFVKHASKTATDVLECLLAEVQTPTPSLVSSPSSTVSSSPSLSSPLTPLDDFAALPVFCFEEDALAEQYFDVSLLDDVELDTLSLTKALCSEDDPIFFREPRTHCSAIGSPELETSCKLNVDLFKVLDDPIYRPSEKCRPVAPIARPGSSLLFAV</sequence>
<dbReference type="GO" id="GO:0016538">
    <property type="term" value="F:cyclin-dependent protein serine/threonine kinase regulator activity"/>
    <property type="evidence" value="ECO:0007669"/>
    <property type="project" value="TreeGrafter"/>
</dbReference>
<comment type="caution">
    <text evidence="1">The sequence shown here is derived from an EMBL/GenBank/DDBJ whole genome shotgun (WGS) entry which is preliminary data.</text>
</comment>
<dbReference type="PANTHER" id="PTHR15615">
    <property type="match status" value="1"/>
</dbReference>
<evidence type="ECO:0008006" key="3">
    <source>
        <dbReference type="Google" id="ProtNLM"/>
    </source>
</evidence>
<dbReference type="GO" id="GO:0005634">
    <property type="term" value="C:nucleus"/>
    <property type="evidence" value="ECO:0007669"/>
    <property type="project" value="TreeGrafter"/>
</dbReference>
<dbReference type="RefSeq" id="XP_007773426.1">
    <property type="nucleotide sequence ID" value="XM_007775236.1"/>
</dbReference>
<dbReference type="GeneID" id="19206062"/>
<dbReference type="GO" id="GO:0000307">
    <property type="term" value="C:cyclin-dependent protein kinase holoenzyme complex"/>
    <property type="evidence" value="ECO:0007669"/>
    <property type="project" value="TreeGrafter"/>
</dbReference>
<dbReference type="Proteomes" id="UP000053558">
    <property type="component" value="Unassembled WGS sequence"/>
</dbReference>
<protein>
    <recommendedName>
        <fullName evidence="3">Cyclin N-terminal domain-containing protein</fullName>
    </recommendedName>
</protein>
<dbReference type="Gene3D" id="1.10.472.10">
    <property type="entry name" value="Cyclin-like"/>
    <property type="match status" value="1"/>
</dbReference>
<dbReference type="EMBL" id="JH711586">
    <property type="protein sequence ID" value="EIW76160.1"/>
    <property type="molecule type" value="Genomic_DNA"/>
</dbReference>
<accession>A0A5M3MBH1</accession>
<dbReference type="GO" id="GO:0019901">
    <property type="term" value="F:protein kinase binding"/>
    <property type="evidence" value="ECO:0007669"/>
    <property type="project" value="InterPro"/>
</dbReference>